<dbReference type="SMART" id="SM00028">
    <property type="entry name" value="TPR"/>
    <property type="match status" value="2"/>
</dbReference>
<dbReference type="InterPro" id="IPR019734">
    <property type="entry name" value="TPR_rpt"/>
</dbReference>
<evidence type="ECO:0000256" key="1">
    <source>
        <dbReference type="PROSITE-ProRule" id="PRU00339"/>
    </source>
</evidence>
<comment type="caution">
    <text evidence="3">The sequence shown here is derived from an EMBL/GenBank/DDBJ whole genome shotgun (WGS) entry which is preliminary data.</text>
</comment>
<dbReference type="PROSITE" id="PS51996">
    <property type="entry name" value="TR_MART"/>
    <property type="match status" value="1"/>
</dbReference>
<dbReference type="SUPFAM" id="SSF48452">
    <property type="entry name" value="TPR-like"/>
    <property type="match status" value="1"/>
</dbReference>
<name>A0A817UIK0_9BILA</name>
<dbReference type="Proteomes" id="UP000663862">
    <property type="component" value="Unassembled WGS sequence"/>
</dbReference>
<dbReference type="Pfam" id="PF13181">
    <property type="entry name" value="TPR_8"/>
    <property type="match status" value="1"/>
</dbReference>
<evidence type="ECO:0000313" key="5">
    <source>
        <dbReference type="Proteomes" id="UP000663869"/>
    </source>
</evidence>
<evidence type="ECO:0000313" key="4">
    <source>
        <dbReference type="EMBL" id="CAF4614911.1"/>
    </source>
</evidence>
<protein>
    <recommendedName>
        <fullName evidence="2">ADP ribosyltransferase domain-containing protein</fullName>
    </recommendedName>
</protein>
<dbReference type="Gene3D" id="3.90.176.10">
    <property type="entry name" value="Toxin ADP-ribosyltransferase, Chain A, domain 1"/>
    <property type="match status" value="1"/>
</dbReference>
<dbReference type="Pfam" id="PF03496">
    <property type="entry name" value="ADPrib_exo_Tox"/>
    <property type="match status" value="1"/>
</dbReference>
<dbReference type="Proteomes" id="UP000663869">
    <property type="component" value="Unassembled WGS sequence"/>
</dbReference>
<evidence type="ECO:0000313" key="3">
    <source>
        <dbReference type="EMBL" id="CAF3330304.1"/>
    </source>
</evidence>
<dbReference type="InterPro" id="IPR011990">
    <property type="entry name" value="TPR-like_helical_dom_sf"/>
</dbReference>
<feature type="non-terminal residue" evidence="3">
    <location>
        <position position="1"/>
    </location>
</feature>
<gene>
    <name evidence="3" type="ORF">FME351_LOCUS2442</name>
    <name evidence="4" type="ORF">TSG867_LOCUS28680</name>
</gene>
<dbReference type="InterPro" id="IPR003540">
    <property type="entry name" value="ADP-ribosyltransferase"/>
</dbReference>
<feature type="repeat" description="TPR" evidence="1">
    <location>
        <begin position="441"/>
        <end position="474"/>
    </location>
</feature>
<dbReference type="PROSITE" id="PS50005">
    <property type="entry name" value="TPR"/>
    <property type="match status" value="1"/>
</dbReference>
<dbReference type="EMBL" id="CAJOBQ010003695">
    <property type="protein sequence ID" value="CAF4614911.1"/>
    <property type="molecule type" value="Genomic_DNA"/>
</dbReference>
<evidence type="ECO:0000259" key="2">
    <source>
        <dbReference type="Pfam" id="PF03496"/>
    </source>
</evidence>
<dbReference type="SUPFAM" id="SSF56399">
    <property type="entry name" value="ADP-ribosylation"/>
    <property type="match status" value="1"/>
</dbReference>
<proteinExistence type="predicted"/>
<accession>A0A817UIK0</accession>
<dbReference type="Gene3D" id="1.25.40.10">
    <property type="entry name" value="Tetratricopeptide repeat domain"/>
    <property type="match status" value="1"/>
</dbReference>
<reference evidence="3" key="1">
    <citation type="submission" date="2021-02" db="EMBL/GenBank/DDBJ databases">
        <authorList>
            <person name="Nowell W R."/>
        </authorList>
    </citation>
    <scope>NUCLEOTIDE SEQUENCE</scope>
</reference>
<sequence>MATSLLPNDDNNHFETPNLIWLDAAANSPESEKILHKLRTISSNFKKFDDKQEFQEYIEQQSPRSELVVVFSGRFGREIVPSVHQLRQIISIYVFCMDKEGNEKWASKFPKVKAVVVKLDKLISRIKADHKIQHVVDKPSSVESFASDTYDNKMISGPNAKFIGSQVMIDCLLRVKFTPKDKTELIDYCNIMYAGNHAELQNIRDFEQNYLPDKALWWYTKDSFFYKILNKALRGEDIHMMFLLRAFISDIGLQLKKYQAKQHLRAYRSQMISNDELETFKKSCGLFMSPNSFFSSTLSRHIALSFLRPTNNTTDLQSVLFEIDADPKIVTTKPFADISKHSNFSDESEVLFMTGSIFRLNSISRSSDDQVWIIQMTLCNENDDECDIKYALMYKKQEIGTGETTLRTFGNLLWKLGKHELAQKYLVRFLEELPSNDPSLISLYEDLGELASETGDYNKSVQWHQKALELKNKNQSTSITKTDAENNSI</sequence>
<organism evidence="3 5">
    <name type="scientific">Rotaria socialis</name>
    <dbReference type="NCBI Taxonomy" id="392032"/>
    <lineage>
        <taxon>Eukaryota</taxon>
        <taxon>Metazoa</taxon>
        <taxon>Spiralia</taxon>
        <taxon>Gnathifera</taxon>
        <taxon>Rotifera</taxon>
        <taxon>Eurotatoria</taxon>
        <taxon>Bdelloidea</taxon>
        <taxon>Philodinida</taxon>
        <taxon>Philodinidae</taxon>
        <taxon>Rotaria</taxon>
    </lineage>
</organism>
<dbReference type="AlphaFoldDB" id="A0A817UIK0"/>
<dbReference type="EMBL" id="CAJNYU010000114">
    <property type="protein sequence ID" value="CAF3330304.1"/>
    <property type="molecule type" value="Genomic_DNA"/>
</dbReference>
<keyword evidence="1" id="KW-0802">TPR repeat</keyword>
<feature type="domain" description="ADP ribosyltransferase" evidence="2">
    <location>
        <begin position="215"/>
        <end position="372"/>
    </location>
</feature>
<feature type="non-terminal residue" evidence="3">
    <location>
        <position position="489"/>
    </location>
</feature>